<dbReference type="OrthoDB" id="3979599at2759"/>
<evidence type="ECO:0000313" key="1">
    <source>
        <dbReference type="EMBL" id="ODQ57360.1"/>
    </source>
</evidence>
<protein>
    <submittedName>
        <fullName evidence="1">Uncharacterized protein</fullName>
    </submittedName>
</protein>
<gene>
    <name evidence="1" type="ORF">WICANDRAFT_64713</name>
</gene>
<name>A0A1E3NWI3_WICAA</name>
<sequence>MTAKLNFLKTNMSGTSEDDLLKDREEYQDVLNYLKQDQFNEVLSPLDGEGREFWVQAITNPNDGELIKLDIGNGEFKEFNKKQAIEFLEKKVKELELKLK</sequence>
<dbReference type="AlphaFoldDB" id="A0A1E3NWI3"/>
<proteinExistence type="predicted"/>
<evidence type="ECO:0000313" key="2">
    <source>
        <dbReference type="Proteomes" id="UP000094112"/>
    </source>
</evidence>
<accession>A0A1E3NWI3</accession>
<dbReference type="RefSeq" id="XP_019036567.1">
    <property type="nucleotide sequence ID" value="XM_019183788.1"/>
</dbReference>
<dbReference type="Proteomes" id="UP000094112">
    <property type="component" value="Unassembled WGS sequence"/>
</dbReference>
<dbReference type="InterPro" id="IPR009053">
    <property type="entry name" value="Prefoldin"/>
</dbReference>
<dbReference type="GeneID" id="30201034"/>
<reference evidence="1 2" key="1">
    <citation type="journal article" date="2016" name="Proc. Natl. Acad. Sci. U.S.A.">
        <title>Comparative genomics of biotechnologically important yeasts.</title>
        <authorList>
            <person name="Riley R."/>
            <person name="Haridas S."/>
            <person name="Wolfe K.H."/>
            <person name="Lopes M.R."/>
            <person name="Hittinger C.T."/>
            <person name="Goeker M."/>
            <person name="Salamov A.A."/>
            <person name="Wisecaver J.H."/>
            <person name="Long T.M."/>
            <person name="Calvey C.H."/>
            <person name="Aerts A.L."/>
            <person name="Barry K.W."/>
            <person name="Choi C."/>
            <person name="Clum A."/>
            <person name="Coughlan A.Y."/>
            <person name="Deshpande S."/>
            <person name="Douglass A.P."/>
            <person name="Hanson S.J."/>
            <person name="Klenk H.-P."/>
            <person name="LaButti K.M."/>
            <person name="Lapidus A."/>
            <person name="Lindquist E.A."/>
            <person name="Lipzen A.M."/>
            <person name="Meier-Kolthoff J.P."/>
            <person name="Ohm R.A."/>
            <person name="Otillar R.P."/>
            <person name="Pangilinan J.L."/>
            <person name="Peng Y."/>
            <person name="Rokas A."/>
            <person name="Rosa C.A."/>
            <person name="Scheuner C."/>
            <person name="Sibirny A.A."/>
            <person name="Slot J.C."/>
            <person name="Stielow J.B."/>
            <person name="Sun H."/>
            <person name="Kurtzman C.P."/>
            <person name="Blackwell M."/>
            <person name="Grigoriev I.V."/>
            <person name="Jeffries T.W."/>
        </authorList>
    </citation>
    <scope>NUCLEOTIDE SEQUENCE [LARGE SCALE GENOMIC DNA]</scope>
    <source>
        <strain evidence="2">ATCC 58044 / CBS 1984 / NCYC 433 / NRRL Y-366-8</strain>
    </source>
</reference>
<organism evidence="1 2">
    <name type="scientific">Wickerhamomyces anomalus (strain ATCC 58044 / CBS 1984 / NCYC 433 / NRRL Y-366-8)</name>
    <name type="common">Yeast</name>
    <name type="synonym">Hansenula anomala</name>
    <dbReference type="NCBI Taxonomy" id="683960"/>
    <lineage>
        <taxon>Eukaryota</taxon>
        <taxon>Fungi</taxon>
        <taxon>Dikarya</taxon>
        <taxon>Ascomycota</taxon>
        <taxon>Saccharomycotina</taxon>
        <taxon>Saccharomycetes</taxon>
        <taxon>Phaffomycetales</taxon>
        <taxon>Wickerhamomycetaceae</taxon>
        <taxon>Wickerhamomyces</taxon>
    </lineage>
</organism>
<dbReference type="Gene3D" id="1.10.287.370">
    <property type="match status" value="1"/>
</dbReference>
<dbReference type="EMBL" id="KV454213">
    <property type="protein sequence ID" value="ODQ57360.1"/>
    <property type="molecule type" value="Genomic_DNA"/>
</dbReference>
<keyword evidence="2" id="KW-1185">Reference proteome</keyword>
<dbReference type="SUPFAM" id="SSF46579">
    <property type="entry name" value="Prefoldin"/>
    <property type="match status" value="1"/>
</dbReference>